<protein>
    <submittedName>
        <fullName evidence="6">BON domain-containing protein</fullName>
    </submittedName>
</protein>
<evidence type="ECO:0000259" key="5">
    <source>
        <dbReference type="Pfam" id="PF13629"/>
    </source>
</evidence>
<feature type="region of interest" description="Disordered" evidence="2">
    <location>
        <begin position="427"/>
        <end position="496"/>
    </location>
</feature>
<dbReference type="PRINTS" id="PR00811">
    <property type="entry name" value="BCTERIALGSPD"/>
</dbReference>
<feature type="region of interest" description="Disordered" evidence="2">
    <location>
        <begin position="528"/>
        <end position="592"/>
    </location>
</feature>
<comment type="similarity">
    <text evidence="1">Belongs to the bacterial secretin family.</text>
</comment>
<dbReference type="AlphaFoldDB" id="A0A6N7VN77"/>
<dbReference type="InterPro" id="IPR001775">
    <property type="entry name" value="GspD/PilQ"/>
</dbReference>
<dbReference type="EMBL" id="VULN01000028">
    <property type="protein sequence ID" value="MSS83164.1"/>
    <property type="molecule type" value="Genomic_DNA"/>
</dbReference>
<accession>A0A6N7VN77</accession>
<evidence type="ECO:0000256" key="1">
    <source>
        <dbReference type="RuleBase" id="RU004003"/>
    </source>
</evidence>
<dbReference type="PANTHER" id="PTHR30332:SF17">
    <property type="entry name" value="TYPE IV PILIATION SYSTEM PROTEIN DR_0774-RELATED"/>
    <property type="match status" value="1"/>
</dbReference>
<feature type="domain" description="Type II/III secretion system secretin-like" evidence="4">
    <location>
        <begin position="263"/>
        <end position="423"/>
    </location>
</feature>
<evidence type="ECO:0000313" key="7">
    <source>
        <dbReference type="Proteomes" id="UP000441455"/>
    </source>
</evidence>
<dbReference type="PANTHER" id="PTHR30332">
    <property type="entry name" value="PROBABLE GENERAL SECRETION PATHWAY PROTEIN D"/>
    <property type="match status" value="1"/>
</dbReference>
<evidence type="ECO:0000259" key="4">
    <source>
        <dbReference type="Pfam" id="PF00263"/>
    </source>
</evidence>
<dbReference type="Pfam" id="PF13629">
    <property type="entry name" value="T2SS-T3SS_pil_N"/>
    <property type="match status" value="1"/>
</dbReference>
<dbReference type="Proteomes" id="UP000441455">
    <property type="component" value="Unassembled WGS sequence"/>
</dbReference>
<reference evidence="6 7" key="1">
    <citation type="submission" date="2019-08" db="EMBL/GenBank/DDBJ databases">
        <title>In-depth cultivation of the pig gut microbiome towards novel bacterial diversity and tailored functional studies.</title>
        <authorList>
            <person name="Wylensek D."/>
            <person name="Hitch T.C.A."/>
            <person name="Clavel T."/>
        </authorList>
    </citation>
    <scope>NUCLEOTIDE SEQUENCE [LARGE SCALE GENOMIC DNA]</scope>
    <source>
        <strain evidence="6 7">WCA-389-WT-5B</strain>
    </source>
</reference>
<feature type="signal peptide" evidence="3">
    <location>
        <begin position="1"/>
        <end position="27"/>
    </location>
</feature>
<comment type="caution">
    <text evidence="6">The sequence shown here is derived from an EMBL/GenBank/DDBJ whole genome shotgun (WGS) entry which is preliminary data.</text>
</comment>
<feature type="compositionally biased region" description="Basic and acidic residues" evidence="2">
    <location>
        <begin position="539"/>
        <end position="584"/>
    </location>
</feature>
<feature type="compositionally biased region" description="Polar residues" evidence="2">
    <location>
        <begin position="164"/>
        <end position="173"/>
    </location>
</feature>
<name>A0A6N7VN77_ACIFE</name>
<feature type="chain" id="PRO_5026779067" evidence="3">
    <location>
        <begin position="28"/>
        <end position="592"/>
    </location>
</feature>
<evidence type="ECO:0000256" key="3">
    <source>
        <dbReference type="SAM" id="SignalP"/>
    </source>
</evidence>
<sequence length="592" mass="64784">MNMINYSKRMGLLVTAAILGMTGQALAATTLSVAVNGSRYMEASGITRLAVGNPEIADVRLLSGNDFLLVGKKPGSTTLLVWSDNGREEYNVFVSGSDAGTAQAIQEAIGYPEVQVQMMNGKVLLRGRVQNQYEHDSAIKVAQMYLGSGGGSTSTAQAGGKEGTTAQGGSTDSNIIDMLDMTEPTQVRLVAQIIEINTSAEKDLGIQYWSPTLGDNTTGDSNSSDITRGTPGLFYAGENFYKQRGSFGWFGSHLSNLNASLQALVTSGKARILSRPSITTMSGQKAKILIGGRIPIPTSAGDGQIAIDWRDYGVKLDIEPVVDADNKITSKVHAEVSTLDYGHSVKENDFSIPAIASREAEAMINVRSGMTMAIGGLLNSEDSKSVSKIPLLGDIPIIGQFFRHTSTTRDNRELLILITPLLVGDDSPVSMSQRMKENYEASERYERNAEKVDVNTPVKPGNDKQERDIWGGRPEEHPDTEILEEKKAPEPPSRLLRTTDEKGETVLVPLSEDDYQLRKENLKVVGVEKPNGEIQLDEPEAREAENKGRNTGKEPLLVEKKKPEPRRTTSFRERVRKLQQEYRDQWQNPTRP</sequence>
<dbReference type="InterPro" id="IPR004846">
    <property type="entry name" value="T2SS/T3SS_dom"/>
</dbReference>
<dbReference type="GO" id="GO:0009306">
    <property type="term" value="P:protein secretion"/>
    <property type="evidence" value="ECO:0007669"/>
    <property type="project" value="InterPro"/>
</dbReference>
<evidence type="ECO:0000256" key="2">
    <source>
        <dbReference type="SAM" id="MobiDB-lite"/>
    </source>
</evidence>
<feature type="compositionally biased region" description="Basic and acidic residues" evidence="2">
    <location>
        <begin position="434"/>
        <end position="453"/>
    </location>
</feature>
<gene>
    <name evidence="6" type="ORF">FX155_11270</name>
</gene>
<organism evidence="6 7">
    <name type="scientific">Acidaminococcus fermentans</name>
    <dbReference type="NCBI Taxonomy" id="905"/>
    <lineage>
        <taxon>Bacteria</taxon>
        <taxon>Bacillati</taxon>
        <taxon>Bacillota</taxon>
        <taxon>Negativicutes</taxon>
        <taxon>Acidaminococcales</taxon>
        <taxon>Acidaminococcaceae</taxon>
        <taxon>Acidaminococcus</taxon>
    </lineage>
</organism>
<dbReference type="Pfam" id="PF00263">
    <property type="entry name" value="Secretin"/>
    <property type="match status" value="1"/>
</dbReference>
<dbReference type="GO" id="GO:0015627">
    <property type="term" value="C:type II protein secretion system complex"/>
    <property type="evidence" value="ECO:0007669"/>
    <property type="project" value="TreeGrafter"/>
</dbReference>
<evidence type="ECO:0000313" key="6">
    <source>
        <dbReference type="EMBL" id="MSS83164.1"/>
    </source>
</evidence>
<dbReference type="OrthoDB" id="9779724at2"/>
<feature type="compositionally biased region" description="Basic and acidic residues" evidence="2">
    <location>
        <begin position="461"/>
        <end position="489"/>
    </location>
</feature>
<dbReference type="InterPro" id="IPR050810">
    <property type="entry name" value="Bact_Secretion_Sys_Channel"/>
</dbReference>
<proteinExistence type="inferred from homology"/>
<dbReference type="InterPro" id="IPR032789">
    <property type="entry name" value="T2SS-T3SS_pil_N"/>
</dbReference>
<feature type="domain" description="Pilus formation protein N-terminal" evidence="5">
    <location>
        <begin position="28"/>
        <end position="94"/>
    </location>
</feature>
<feature type="region of interest" description="Disordered" evidence="2">
    <location>
        <begin position="151"/>
        <end position="173"/>
    </location>
</feature>
<keyword evidence="3" id="KW-0732">Signal</keyword>